<gene>
    <name evidence="1" type="ORF">ARMOST_17792</name>
</gene>
<protein>
    <submittedName>
        <fullName evidence="1">Uncharacterized protein</fullName>
    </submittedName>
</protein>
<name>A0A284S053_ARMOS</name>
<organism evidence="1 2">
    <name type="scientific">Armillaria ostoyae</name>
    <name type="common">Armillaria root rot fungus</name>
    <dbReference type="NCBI Taxonomy" id="47428"/>
    <lineage>
        <taxon>Eukaryota</taxon>
        <taxon>Fungi</taxon>
        <taxon>Dikarya</taxon>
        <taxon>Basidiomycota</taxon>
        <taxon>Agaricomycotina</taxon>
        <taxon>Agaricomycetes</taxon>
        <taxon>Agaricomycetidae</taxon>
        <taxon>Agaricales</taxon>
        <taxon>Marasmiineae</taxon>
        <taxon>Physalacriaceae</taxon>
        <taxon>Armillaria</taxon>
    </lineage>
</organism>
<evidence type="ECO:0000313" key="2">
    <source>
        <dbReference type="Proteomes" id="UP000219338"/>
    </source>
</evidence>
<dbReference type="EMBL" id="FUEG01000023">
    <property type="protein sequence ID" value="SJL14336.1"/>
    <property type="molecule type" value="Genomic_DNA"/>
</dbReference>
<dbReference type="Proteomes" id="UP000219338">
    <property type="component" value="Unassembled WGS sequence"/>
</dbReference>
<dbReference type="OrthoDB" id="10565317at2759"/>
<sequence length="122" mass="13379">MFSECQGCVTGIQCVTDVSRFVRQEENNPSVMDDAKESLFVDNVVGALSAMPCNTTYLPTYLPTVAPVCAVTTSSFSAPLPGLRFTFAYNPDAQNPHYLRMRTFFQVAVAGMYGLPIPPEQE</sequence>
<evidence type="ECO:0000313" key="1">
    <source>
        <dbReference type="EMBL" id="SJL14336.1"/>
    </source>
</evidence>
<keyword evidence="2" id="KW-1185">Reference proteome</keyword>
<reference evidence="2" key="1">
    <citation type="journal article" date="2017" name="Nat. Ecol. Evol.">
        <title>Genome expansion and lineage-specific genetic innovations in the forest pathogenic fungi Armillaria.</title>
        <authorList>
            <person name="Sipos G."/>
            <person name="Prasanna A.N."/>
            <person name="Walter M.C."/>
            <person name="O'Connor E."/>
            <person name="Balint B."/>
            <person name="Krizsan K."/>
            <person name="Kiss B."/>
            <person name="Hess J."/>
            <person name="Varga T."/>
            <person name="Slot J."/>
            <person name="Riley R."/>
            <person name="Boka B."/>
            <person name="Rigling D."/>
            <person name="Barry K."/>
            <person name="Lee J."/>
            <person name="Mihaltcheva S."/>
            <person name="LaButti K."/>
            <person name="Lipzen A."/>
            <person name="Waldron R."/>
            <person name="Moloney N.M."/>
            <person name="Sperisen C."/>
            <person name="Kredics L."/>
            <person name="Vagvoelgyi C."/>
            <person name="Patrignani A."/>
            <person name="Fitzpatrick D."/>
            <person name="Nagy I."/>
            <person name="Doyle S."/>
            <person name="Anderson J.B."/>
            <person name="Grigoriev I.V."/>
            <person name="Gueldener U."/>
            <person name="Muensterkoetter M."/>
            <person name="Nagy L.G."/>
        </authorList>
    </citation>
    <scope>NUCLEOTIDE SEQUENCE [LARGE SCALE GENOMIC DNA]</scope>
    <source>
        <strain evidence="2">C18/9</strain>
    </source>
</reference>
<accession>A0A284S053</accession>
<dbReference type="AlphaFoldDB" id="A0A284S053"/>
<proteinExistence type="predicted"/>